<name>A0A6V8LI43_9ACTN</name>
<proteinExistence type="inferred from homology"/>
<dbReference type="Pfam" id="PF00480">
    <property type="entry name" value="ROK"/>
    <property type="match status" value="1"/>
</dbReference>
<dbReference type="InterPro" id="IPR036388">
    <property type="entry name" value="WH-like_DNA-bd_sf"/>
</dbReference>
<dbReference type="PANTHER" id="PTHR18964:SF149">
    <property type="entry name" value="BIFUNCTIONAL UDP-N-ACETYLGLUCOSAMINE 2-EPIMERASE_N-ACETYLMANNOSAMINE KINASE"/>
    <property type="match status" value="1"/>
</dbReference>
<comment type="similarity">
    <text evidence="1">Belongs to the ROK (NagC/XylR) family.</text>
</comment>
<dbReference type="Pfam" id="PF12802">
    <property type="entry name" value="MarR_2"/>
    <property type="match status" value="1"/>
</dbReference>
<dbReference type="InterPro" id="IPR000600">
    <property type="entry name" value="ROK"/>
</dbReference>
<dbReference type="AlphaFoldDB" id="A0A6V8LI43"/>
<evidence type="ECO:0000313" key="3">
    <source>
        <dbReference type="EMBL" id="GFJ93806.1"/>
    </source>
</evidence>
<dbReference type="Gene3D" id="3.30.420.40">
    <property type="match status" value="2"/>
</dbReference>
<dbReference type="InterPro" id="IPR043129">
    <property type="entry name" value="ATPase_NBD"/>
</dbReference>
<reference evidence="3 4" key="2">
    <citation type="submission" date="2020-03" db="EMBL/GenBank/DDBJ databases">
        <authorList>
            <person name="Ichikawa N."/>
            <person name="Kimura A."/>
            <person name="Kitahashi Y."/>
            <person name="Uohara A."/>
        </authorList>
    </citation>
    <scope>NUCLEOTIDE SEQUENCE [LARGE SCALE GENOMIC DNA]</scope>
    <source>
        <strain evidence="3 4">NBRC 108638</strain>
    </source>
</reference>
<dbReference type="Gene3D" id="1.10.10.10">
    <property type="entry name" value="Winged helix-like DNA-binding domain superfamily/Winged helix DNA-binding domain"/>
    <property type="match status" value="1"/>
</dbReference>
<dbReference type="CDD" id="cd24076">
    <property type="entry name" value="ASKHA_ATPase_ROK_BsXylR-like"/>
    <property type="match status" value="1"/>
</dbReference>
<gene>
    <name evidence="3" type="ORF">Prum_074480</name>
</gene>
<reference evidence="3 4" key="1">
    <citation type="submission" date="2020-03" db="EMBL/GenBank/DDBJ databases">
        <title>Whole genome shotgun sequence of Phytohabitans rumicis NBRC 108638.</title>
        <authorList>
            <person name="Komaki H."/>
            <person name="Tamura T."/>
        </authorList>
    </citation>
    <scope>NUCLEOTIDE SEQUENCE [LARGE SCALE GENOMIC DNA]</scope>
    <source>
        <strain evidence="3 4">NBRC 108638</strain>
    </source>
</reference>
<dbReference type="RefSeq" id="WP_173080624.1">
    <property type="nucleotide sequence ID" value="NZ_BAABJB010000001.1"/>
</dbReference>
<keyword evidence="4" id="KW-1185">Reference proteome</keyword>
<dbReference type="SUPFAM" id="SSF53067">
    <property type="entry name" value="Actin-like ATPase domain"/>
    <property type="match status" value="1"/>
</dbReference>
<comment type="caution">
    <text evidence="3">The sequence shown here is derived from an EMBL/GenBank/DDBJ whole genome shotgun (WGS) entry which is preliminary data.</text>
</comment>
<feature type="domain" description="HTH marR-type" evidence="2">
    <location>
        <begin position="24"/>
        <end position="72"/>
    </location>
</feature>
<evidence type="ECO:0000313" key="4">
    <source>
        <dbReference type="Proteomes" id="UP000482960"/>
    </source>
</evidence>
<protein>
    <submittedName>
        <fullName evidence="3">Xylose repressor</fullName>
    </submittedName>
</protein>
<accession>A0A6V8LI43</accession>
<dbReference type="InterPro" id="IPR000835">
    <property type="entry name" value="HTH_MarR-typ"/>
</dbReference>
<dbReference type="SUPFAM" id="SSF46785">
    <property type="entry name" value="Winged helix' DNA-binding domain"/>
    <property type="match status" value="1"/>
</dbReference>
<dbReference type="InterPro" id="IPR036390">
    <property type="entry name" value="WH_DNA-bd_sf"/>
</dbReference>
<dbReference type="PANTHER" id="PTHR18964">
    <property type="entry name" value="ROK (REPRESSOR, ORF, KINASE) FAMILY"/>
    <property type="match status" value="1"/>
</dbReference>
<evidence type="ECO:0000259" key="2">
    <source>
        <dbReference type="Pfam" id="PF12802"/>
    </source>
</evidence>
<dbReference type="Proteomes" id="UP000482960">
    <property type="component" value="Unassembled WGS sequence"/>
</dbReference>
<evidence type="ECO:0000256" key="1">
    <source>
        <dbReference type="ARBA" id="ARBA00006479"/>
    </source>
</evidence>
<dbReference type="GO" id="GO:0003700">
    <property type="term" value="F:DNA-binding transcription factor activity"/>
    <property type="evidence" value="ECO:0007669"/>
    <property type="project" value="InterPro"/>
</dbReference>
<dbReference type="EMBL" id="BLPG01000001">
    <property type="protein sequence ID" value="GFJ93806.1"/>
    <property type="molecule type" value="Genomic_DNA"/>
</dbReference>
<organism evidence="3 4">
    <name type="scientific">Phytohabitans rumicis</name>
    <dbReference type="NCBI Taxonomy" id="1076125"/>
    <lineage>
        <taxon>Bacteria</taxon>
        <taxon>Bacillati</taxon>
        <taxon>Actinomycetota</taxon>
        <taxon>Actinomycetes</taxon>
        <taxon>Micromonosporales</taxon>
        <taxon>Micromonosporaceae</taxon>
    </lineage>
</organism>
<sequence>MITMRTSPHAVDFGDVRATNLAVVLRHVRANGPCSRADIAAATGLNKATVSSIVGDLIRRRLLRETGPSGHRIGRPAIMLALDGEPYAAIGIAVGSDHLTAMAVDLPGTCLLSWHRSFAEHAASPGLAVAAISTLARRAAARVTSQGRYVLGLTVGVPGLVDGDGVVRRSPTLGWRDMDLRGELVTALRQPGYAIAVDNEANLAVLAEQRYGPYPEATNLAYLTGGASIGAGVVVDGRLLRGNRGFSGGIGHIQVLPDGPACVCGRRGCLEALAGVPALIRRALPDLDVDVSLALDIQEIVRRAKAHEPATLDALAETGRWLGYGASLLANIVNPEVVILGGYFAPLTPWLLATVEAELAVRTVAPQAGGCRIAPATLGTESSALGAAARILDHIDAGHLPELPDD</sequence>